<dbReference type="GO" id="GO:0005516">
    <property type="term" value="F:calmodulin binding"/>
    <property type="evidence" value="ECO:0007669"/>
    <property type="project" value="UniProtKB-KW"/>
</dbReference>
<dbReference type="GO" id="GO:0034237">
    <property type="term" value="F:protein kinase A regulatory subunit binding"/>
    <property type="evidence" value="ECO:0007669"/>
    <property type="project" value="Ensembl"/>
</dbReference>
<dbReference type="GO" id="GO:0008179">
    <property type="term" value="F:adenylate cyclase binding"/>
    <property type="evidence" value="ECO:0007669"/>
    <property type="project" value="Ensembl"/>
</dbReference>
<dbReference type="GO" id="GO:0098837">
    <property type="term" value="C:postsynaptic recycling endosome"/>
    <property type="evidence" value="ECO:0007669"/>
    <property type="project" value="Ensembl"/>
</dbReference>
<reference evidence="8" key="1">
    <citation type="submission" date="2025-08" db="UniProtKB">
        <authorList>
            <consortium name="Ensembl"/>
        </authorList>
    </citation>
    <scope>IDENTIFICATION</scope>
</reference>
<dbReference type="GeneTree" id="ENSGT00390000019941"/>
<keyword evidence="2" id="KW-0597">Phosphoprotein</keyword>
<protein>
    <submittedName>
        <fullName evidence="8">A-kinase anchoring protein 5</fullName>
    </submittedName>
</protein>
<evidence type="ECO:0000259" key="7">
    <source>
        <dbReference type="PROSITE" id="PS51893"/>
    </source>
</evidence>
<feature type="compositionally biased region" description="Basic residues" evidence="6">
    <location>
        <begin position="81"/>
        <end position="93"/>
    </location>
</feature>
<evidence type="ECO:0000256" key="1">
    <source>
        <dbReference type="ARBA" id="ARBA00004635"/>
    </source>
</evidence>
<dbReference type="PANTHER" id="PTHR15182:SF0">
    <property type="entry name" value="A-KINASE ANCHOR PROTEIN 5"/>
    <property type="match status" value="1"/>
</dbReference>
<dbReference type="GO" id="GO:0032590">
    <property type="term" value="C:dendrite membrane"/>
    <property type="evidence" value="ECO:0007669"/>
    <property type="project" value="TreeGrafter"/>
</dbReference>
<dbReference type="GO" id="GO:0031698">
    <property type="term" value="F:beta-2 adrenergic receptor binding"/>
    <property type="evidence" value="ECO:0007669"/>
    <property type="project" value="TreeGrafter"/>
</dbReference>
<dbReference type="GO" id="GO:0097110">
    <property type="term" value="F:scaffold protein binding"/>
    <property type="evidence" value="ECO:0007669"/>
    <property type="project" value="Ensembl"/>
</dbReference>
<dbReference type="GO" id="GO:0060076">
    <property type="term" value="C:excitatory synapse"/>
    <property type="evidence" value="ECO:0007669"/>
    <property type="project" value="TreeGrafter"/>
</dbReference>
<feature type="region of interest" description="Disordered" evidence="6">
    <location>
        <begin position="173"/>
        <end position="196"/>
    </location>
</feature>
<dbReference type="GO" id="GO:0035254">
    <property type="term" value="F:glutamate receptor binding"/>
    <property type="evidence" value="ECO:0007669"/>
    <property type="project" value="Ensembl"/>
</dbReference>
<name>A0A8C0GY36_CHEAB</name>
<evidence type="ECO:0000313" key="8">
    <source>
        <dbReference type="Ensembl" id="ENSCABP00000015367.1"/>
    </source>
</evidence>
<proteinExistence type="predicted"/>
<accession>A0A8C0GY36</accession>
<evidence type="ECO:0000256" key="2">
    <source>
        <dbReference type="ARBA" id="ARBA00022553"/>
    </source>
</evidence>
<evidence type="ECO:0000256" key="6">
    <source>
        <dbReference type="SAM" id="MobiDB-lite"/>
    </source>
</evidence>
<feature type="domain" description="A kinase-anchoring proteins AKAP-5 and AKAP-12 calmodulin (CaM)-binding" evidence="7">
    <location>
        <begin position="71"/>
        <end position="91"/>
    </location>
</feature>
<dbReference type="GO" id="GO:0043197">
    <property type="term" value="C:dendritic spine"/>
    <property type="evidence" value="ECO:0007669"/>
    <property type="project" value="TreeGrafter"/>
</dbReference>
<dbReference type="PANTHER" id="PTHR15182">
    <property type="entry name" value="A-KINASE ANCHOR PROTEIN 5-RELATED"/>
    <property type="match status" value="1"/>
</dbReference>
<feature type="region of interest" description="Disordered" evidence="6">
    <location>
        <begin position="1"/>
        <end position="28"/>
    </location>
</feature>
<keyword evidence="4" id="KW-0472">Membrane</keyword>
<dbReference type="InterPro" id="IPR042375">
    <property type="entry name" value="AKAP5"/>
</dbReference>
<dbReference type="GO" id="GO:0033173">
    <property type="term" value="P:calcineurin-NFAT signaling cascade"/>
    <property type="evidence" value="ECO:0007669"/>
    <property type="project" value="Ensembl"/>
</dbReference>
<dbReference type="AlphaFoldDB" id="A0A8C0GY36"/>
<dbReference type="GO" id="GO:0009898">
    <property type="term" value="C:cytoplasmic side of plasma membrane"/>
    <property type="evidence" value="ECO:0007669"/>
    <property type="project" value="Ensembl"/>
</dbReference>
<dbReference type="PROSITE" id="PS51893">
    <property type="entry name" value="AKAP_CAM_BD"/>
    <property type="match status" value="1"/>
</dbReference>
<dbReference type="GO" id="GO:0060090">
    <property type="term" value="F:molecular adaptor activity"/>
    <property type="evidence" value="ECO:0007669"/>
    <property type="project" value="TreeGrafter"/>
</dbReference>
<dbReference type="GO" id="GO:0007193">
    <property type="term" value="P:adenylate cyclase-inhibiting G protein-coupled receptor signaling pathway"/>
    <property type="evidence" value="ECO:0007669"/>
    <property type="project" value="Ensembl"/>
</dbReference>
<keyword evidence="9" id="KW-1185">Reference proteome</keyword>
<feature type="region of interest" description="Disordered" evidence="6">
    <location>
        <begin position="51"/>
        <end position="97"/>
    </location>
</feature>
<evidence type="ECO:0000256" key="3">
    <source>
        <dbReference type="ARBA" id="ARBA00022860"/>
    </source>
</evidence>
<dbReference type="GO" id="GO:0050811">
    <property type="term" value="F:GABA receptor binding"/>
    <property type="evidence" value="ECO:0007669"/>
    <property type="project" value="TreeGrafter"/>
</dbReference>
<dbReference type="Proteomes" id="UP000694404">
    <property type="component" value="Unplaced"/>
</dbReference>
<dbReference type="GO" id="GO:0017124">
    <property type="term" value="F:SH3 domain binding"/>
    <property type="evidence" value="ECO:0007669"/>
    <property type="project" value="Ensembl"/>
</dbReference>
<dbReference type="Ensembl" id="ENSCABT00000016838.1">
    <property type="protein sequence ID" value="ENSCABP00000015367.1"/>
    <property type="gene ID" value="ENSCABG00000011465.1"/>
</dbReference>
<dbReference type="GO" id="GO:0045121">
    <property type="term" value="C:membrane raft"/>
    <property type="evidence" value="ECO:0007669"/>
    <property type="project" value="Ensembl"/>
</dbReference>
<dbReference type="GO" id="GO:0010738">
    <property type="term" value="P:regulation of protein kinase A signaling"/>
    <property type="evidence" value="ECO:0007669"/>
    <property type="project" value="Ensembl"/>
</dbReference>
<dbReference type="OMA" id="PCIKFSK"/>
<evidence type="ECO:0000313" key="9">
    <source>
        <dbReference type="Proteomes" id="UP000694404"/>
    </source>
</evidence>
<feature type="region of interest" description="Disordered" evidence="6">
    <location>
        <begin position="277"/>
        <end position="302"/>
    </location>
</feature>
<comment type="subcellular location">
    <subcellularLocation>
        <location evidence="1">Membrane</location>
        <topology evidence="1">Lipid-anchor</topology>
    </subcellularLocation>
</comment>
<keyword evidence="3" id="KW-0112">Calmodulin-binding</keyword>
<dbReference type="GO" id="GO:0014069">
    <property type="term" value="C:postsynaptic density"/>
    <property type="evidence" value="ECO:0007669"/>
    <property type="project" value="TreeGrafter"/>
</dbReference>
<evidence type="ECO:0000256" key="5">
    <source>
        <dbReference type="ARBA" id="ARBA00023288"/>
    </source>
</evidence>
<keyword evidence="5" id="KW-0449">Lipoprotein</keyword>
<organism evidence="8 9">
    <name type="scientific">Chelonoidis abingdonii</name>
    <name type="common">Abingdon island giant tortoise</name>
    <name type="synonym">Testudo abingdonii</name>
    <dbReference type="NCBI Taxonomy" id="106734"/>
    <lineage>
        <taxon>Eukaryota</taxon>
        <taxon>Metazoa</taxon>
        <taxon>Chordata</taxon>
        <taxon>Craniata</taxon>
        <taxon>Vertebrata</taxon>
        <taxon>Euteleostomi</taxon>
        <taxon>Archelosauria</taxon>
        <taxon>Testudinata</taxon>
        <taxon>Testudines</taxon>
        <taxon>Cryptodira</taxon>
        <taxon>Durocryptodira</taxon>
        <taxon>Testudinoidea</taxon>
        <taxon>Testudinidae</taxon>
        <taxon>Chelonoidis</taxon>
    </lineage>
</organism>
<sequence>MEKAAKEIQMENTGQSENPSAAELCPSTEEQAEKLSMFCFKKRKKSYKKTLEIKSVSPGEGEVSNQSQSSRGPWATIKRIVTPKRRSKSSRKQTHSDFQVQLEINAEDPGLQSFPKNRVSPGLKIPCIWFSRGKKKPSHSEITEESDYSVKANELMGILNKANSEPEDLAVTVKSSMDQSFSQASEKSDRNSLNSTGKNVLLVESRPDTDQHIQCIVQSEITNPEAVAIMLQEKLHLKSLHETPEHTPVANKGVDLNTTLSANVSKDLPDNVAEAAEVQETNNSDGTRLEYKESGRNINGSEDCQSRERIMSFNQSAFKDDGVSVQSCLSEQWKLEENKDTSGVSIVITITEADDDGPRREHGTSEQYELLLIETAASLVKAAIQSSMEQLVNEMALDHSKHNSVL</sequence>
<dbReference type="GO" id="GO:1905751">
    <property type="term" value="P:positive regulation of endosome to plasma membrane protein transport"/>
    <property type="evidence" value="ECO:0007669"/>
    <property type="project" value="Ensembl"/>
</dbReference>
<dbReference type="GO" id="GO:1900273">
    <property type="term" value="P:positive regulation of long-term synaptic potentiation"/>
    <property type="evidence" value="ECO:0007669"/>
    <property type="project" value="Ensembl"/>
</dbReference>
<evidence type="ECO:0000256" key="4">
    <source>
        <dbReference type="ARBA" id="ARBA00023136"/>
    </source>
</evidence>
<gene>
    <name evidence="8" type="primary">AKAP5</name>
</gene>
<dbReference type="GO" id="GO:0030346">
    <property type="term" value="F:protein phosphatase 2B binding"/>
    <property type="evidence" value="ECO:0007669"/>
    <property type="project" value="Ensembl"/>
</dbReference>
<dbReference type="Pfam" id="PF03832">
    <property type="entry name" value="WSK"/>
    <property type="match status" value="1"/>
</dbReference>
<feature type="compositionally biased region" description="Polar residues" evidence="6">
    <location>
        <begin position="10"/>
        <end position="19"/>
    </location>
</feature>
<dbReference type="InterPro" id="IPR001573">
    <property type="entry name" value="AKAP_WSK"/>
</dbReference>
<reference evidence="8" key="2">
    <citation type="submission" date="2025-09" db="UniProtKB">
        <authorList>
            <consortium name="Ensembl"/>
        </authorList>
    </citation>
    <scope>IDENTIFICATION</scope>
</reference>